<keyword evidence="1" id="KW-0813">Transport</keyword>
<keyword evidence="7" id="KW-0732">Signal</keyword>
<gene>
    <name evidence="9" type="ORF">GCM10007320_16380</name>
</gene>
<evidence type="ECO:0000256" key="2">
    <source>
        <dbReference type="ARBA" id="ARBA00022617"/>
    </source>
</evidence>
<keyword evidence="10" id="KW-1185">Reference proteome</keyword>
<evidence type="ECO:0000256" key="1">
    <source>
        <dbReference type="ARBA" id="ARBA00022448"/>
    </source>
</evidence>
<dbReference type="RefSeq" id="WP_189686475.1">
    <property type="nucleotide sequence ID" value="NZ_BMYK01000004.1"/>
</dbReference>
<dbReference type="InterPro" id="IPR009056">
    <property type="entry name" value="Cyt_c-like_dom"/>
</dbReference>
<keyword evidence="5 6" id="KW-0408">Iron</keyword>
<evidence type="ECO:0000313" key="9">
    <source>
        <dbReference type="EMBL" id="GHC77099.1"/>
    </source>
</evidence>
<evidence type="ECO:0000256" key="6">
    <source>
        <dbReference type="PROSITE-ProRule" id="PRU00433"/>
    </source>
</evidence>
<evidence type="ECO:0000256" key="3">
    <source>
        <dbReference type="ARBA" id="ARBA00022723"/>
    </source>
</evidence>
<dbReference type="Pfam" id="PF00034">
    <property type="entry name" value="Cytochrom_C"/>
    <property type="match status" value="1"/>
</dbReference>
<organism evidence="9 10">
    <name type="scientific">Pseudorhodoferax aquiterrae</name>
    <dbReference type="NCBI Taxonomy" id="747304"/>
    <lineage>
        <taxon>Bacteria</taxon>
        <taxon>Pseudomonadati</taxon>
        <taxon>Pseudomonadota</taxon>
        <taxon>Betaproteobacteria</taxon>
        <taxon>Burkholderiales</taxon>
        <taxon>Comamonadaceae</taxon>
    </lineage>
</organism>
<dbReference type="SUPFAM" id="SSF46626">
    <property type="entry name" value="Cytochrome c"/>
    <property type="match status" value="1"/>
</dbReference>
<keyword evidence="4" id="KW-0249">Electron transport</keyword>
<feature type="domain" description="Cytochrome c" evidence="8">
    <location>
        <begin position="18"/>
        <end position="103"/>
    </location>
</feature>
<dbReference type="InterPro" id="IPR002324">
    <property type="entry name" value="Cyt_c_ID"/>
</dbReference>
<accession>A0ABQ3FYL2</accession>
<dbReference type="Proteomes" id="UP000626210">
    <property type="component" value="Unassembled WGS sequence"/>
</dbReference>
<name>A0ABQ3FYL2_9BURK</name>
<evidence type="ECO:0000256" key="7">
    <source>
        <dbReference type="SAM" id="SignalP"/>
    </source>
</evidence>
<evidence type="ECO:0000259" key="8">
    <source>
        <dbReference type="PROSITE" id="PS51007"/>
    </source>
</evidence>
<feature type="chain" id="PRO_5046731128" description="Cytochrome c domain-containing protein" evidence="7">
    <location>
        <begin position="23"/>
        <end position="103"/>
    </location>
</feature>
<keyword evidence="2 6" id="KW-0349">Heme</keyword>
<evidence type="ECO:0000256" key="5">
    <source>
        <dbReference type="ARBA" id="ARBA00023004"/>
    </source>
</evidence>
<evidence type="ECO:0000256" key="4">
    <source>
        <dbReference type="ARBA" id="ARBA00022982"/>
    </source>
</evidence>
<dbReference type="PRINTS" id="PR00606">
    <property type="entry name" value="CYTCHROMECID"/>
</dbReference>
<sequence>MKPALLLFVAGALWSVGPAAQANDEMYKTKNCFACHRIDKNHLGPAFKSVAAKYADDKGADAKLAQKIREGSGGVWGSTPMPPQTQVSDAEALTLARWILQLP</sequence>
<dbReference type="EMBL" id="BMYK01000004">
    <property type="protein sequence ID" value="GHC77099.1"/>
    <property type="molecule type" value="Genomic_DNA"/>
</dbReference>
<protein>
    <recommendedName>
        <fullName evidence="8">Cytochrome c domain-containing protein</fullName>
    </recommendedName>
</protein>
<dbReference type="Gene3D" id="1.10.760.10">
    <property type="entry name" value="Cytochrome c-like domain"/>
    <property type="match status" value="1"/>
</dbReference>
<keyword evidence="3 6" id="KW-0479">Metal-binding</keyword>
<dbReference type="InterPro" id="IPR036909">
    <property type="entry name" value="Cyt_c-like_dom_sf"/>
</dbReference>
<evidence type="ECO:0000313" key="10">
    <source>
        <dbReference type="Proteomes" id="UP000626210"/>
    </source>
</evidence>
<proteinExistence type="predicted"/>
<comment type="caution">
    <text evidence="9">The sequence shown here is derived from an EMBL/GenBank/DDBJ whole genome shotgun (WGS) entry which is preliminary data.</text>
</comment>
<feature type="signal peptide" evidence="7">
    <location>
        <begin position="1"/>
        <end position="22"/>
    </location>
</feature>
<dbReference type="PROSITE" id="PS51007">
    <property type="entry name" value="CYTC"/>
    <property type="match status" value="1"/>
</dbReference>
<reference evidence="10" key="1">
    <citation type="journal article" date="2019" name="Int. J. Syst. Evol. Microbiol.">
        <title>The Global Catalogue of Microorganisms (GCM) 10K type strain sequencing project: providing services to taxonomists for standard genome sequencing and annotation.</title>
        <authorList>
            <consortium name="The Broad Institute Genomics Platform"/>
            <consortium name="The Broad Institute Genome Sequencing Center for Infectious Disease"/>
            <person name="Wu L."/>
            <person name="Ma J."/>
        </authorList>
    </citation>
    <scope>NUCLEOTIDE SEQUENCE [LARGE SCALE GENOMIC DNA]</scope>
    <source>
        <strain evidence="10">KCTC 23314</strain>
    </source>
</reference>